<sequence>NSGSSSQSLFFMFKFIVVALCFLGHCAMALKCNGHESLCARKYNNITYLATHNSYAYTKNVGSTQQYPIISQLDHGVRALKLTTAKPGRWSNSSEHNVQVCHTMCEILDAGPLENNLDIIANWLKQNPHEVLTIMMNNIGDFHSRDLEPVFKASKIMPYLYVKQRYTHNWPTLQKMIESNKRLVVFLDIGADPSEVSWINHQFEYMWETPYNNFGPSEFNCEIDRPEDPKEPNEMMYLMNHFLYGVFSIGDDIKVPMPQPGKAEDTNSNLLNQHVSNCSQLTARHPNFIEVDFYDMGNAMEQINQLNGVPEVQRAKPRGSAGRIVRISTVHASNATPSQPCISRIASLAAASVLLMLSL</sequence>
<keyword evidence="1" id="KW-0732">Signal</keyword>
<name>A0A8H7PCS5_MORIS</name>
<proteinExistence type="predicted"/>
<dbReference type="InterPro" id="IPR051057">
    <property type="entry name" value="PI-PLC_domain"/>
</dbReference>
<dbReference type="AlphaFoldDB" id="A0A8H7PCS5"/>
<feature type="signal peptide" evidence="1">
    <location>
        <begin position="1"/>
        <end position="29"/>
    </location>
</feature>
<dbReference type="SUPFAM" id="SSF51695">
    <property type="entry name" value="PLC-like phosphodiesterases"/>
    <property type="match status" value="1"/>
</dbReference>
<dbReference type="InterPro" id="IPR017946">
    <property type="entry name" value="PLC-like_Pdiesterase_TIM-brl"/>
</dbReference>
<dbReference type="GO" id="GO:0006629">
    <property type="term" value="P:lipid metabolic process"/>
    <property type="evidence" value="ECO:0007669"/>
    <property type="project" value="InterPro"/>
</dbReference>
<dbReference type="GO" id="GO:0008081">
    <property type="term" value="F:phosphoric diester hydrolase activity"/>
    <property type="evidence" value="ECO:0007669"/>
    <property type="project" value="InterPro"/>
</dbReference>
<dbReference type="OrthoDB" id="7984201at2759"/>
<organism evidence="2 3">
    <name type="scientific">Mortierella isabellina</name>
    <name type="common">Filamentous fungus</name>
    <name type="synonym">Umbelopsis isabellina</name>
    <dbReference type="NCBI Taxonomy" id="91625"/>
    <lineage>
        <taxon>Eukaryota</taxon>
        <taxon>Fungi</taxon>
        <taxon>Fungi incertae sedis</taxon>
        <taxon>Mucoromycota</taxon>
        <taxon>Mucoromycotina</taxon>
        <taxon>Umbelopsidomycetes</taxon>
        <taxon>Umbelopsidales</taxon>
        <taxon>Umbelopsidaceae</taxon>
        <taxon>Umbelopsis</taxon>
    </lineage>
</organism>
<gene>
    <name evidence="2" type="ORF">INT43_008250</name>
</gene>
<feature type="non-terminal residue" evidence="2">
    <location>
        <position position="1"/>
    </location>
</feature>
<dbReference type="Pfam" id="PF26146">
    <property type="entry name" value="PI-PLC_X"/>
    <property type="match status" value="1"/>
</dbReference>
<keyword evidence="3" id="KW-1185">Reference proteome</keyword>
<dbReference type="Gene3D" id="3.20.20.190">
    <property type="entry name" value="Phosphatidylinositol (PI) phosphodiesterase"/>
    <property type="match status" value="1"/>
</dbReference>
<evidence type="ECO:0000313" key="2">
    <source>
        <dbReference type="EMBL" id="KAG2171524.1"/>
    </source>
</evidence>
<protein>
    <recommendedName>
        <fullName evidence="4">PLC-like phosphodiesterase</fullName>
    </recommendedName>
</protein>
<evidence type="ECO:0000313" key="3">
    <source>
        <dbReference type="Proteomes" id="UP000654370"/>
    </source>
</evidence>
<evidence type="ECO:0008006" key="4">
    <source>
        <dbReference type="Google" id="ProtNLM"/>
    </source>
</evidence>
<accession>A0A8H7PCS5</accession>
<evidence type="ECO:0000256" key="1">
    <source>
        <dbReference type="SAM" id="SignalP"/>
    </source>
</evidence>
<reference evidence="2" key="1">
    <citation type="submission" date="2020-12" db="EMBL/GenBank/DDBJ databases">
        <title>Metabolic potential, ecology and presence of endohyphal bacteria is reflected in genomic diversity of Mucoromycotina.</title>
        <authorList>
            <person name="Muszewska A."/>
            <person name="Okrasinska A."/>
            <person name="Steczkiewicz K."/>
            <person name="Drgas O."/>
            <person name="Orlowska M."/>
            <person name="Perlinska-Lenart U."/>
            <person name="Aleksandrzak-Piekarczyk T."/>
            <person name="Szatraj K."/>
            <person name="Zielenkiewicz U."/>
            <person name="Pilsyk S."/>
            <person name="Malc E."/>
            <person name="Mieczkowski P."/>
            <person name="Kruszewska J.S."/>
            <person name="Biernat P."/>
            <person name="Pawlowska J."/>
        </authorList>
    </citation>
    <scope>NUCLEOTIDE SEQUENCE</scope>
    <source>
        <strain evidence="2">WA0000067209</strain>
    </source>
</reference>
<dbReference type="PANTHER" id="PTHR13593">
    <property type="match status" value="1"/>
</dbReference>
<dbReference type="EMBL" id="JAEPQZ010000020">
    <property type="protein sequence ID" value="KAG2171524.1"/>
    <property type="molecule type" value="Genomic_DNA"/>
</dbReference>
<dbReference type="Proteomes" id="UP000654370">
    <property type="component" value="Unassembled WGS sequence"/>
</dbReference>
<comment type="caution">
    <text evidence="2">The sequence shown here is derived from an EMBL/GenBank/DDBJ whole genome shotgun (WGS) entry which is preliminary data.</text>
</comment>
<dbReference type="PANTHER" id="PTHR13593:SF140">
    <property type="entry name" value="PLC-LIKE PHOSPHODIESTERASE"/>
    <property type="match status" value="1"/>
</dbReference>
<feature type="chain" id="PRO_5034089957" description="PLC-like phosphodiesterase" evidence="1">
    <location>
        <begin position="30"/>
        <end position="359"/>
    </location>
</feature>